<keyword evidence="4" id="KW-1185">Reference proteome</keyword>
<organism evidence="3 4">
    <name type="scientific">Emergomyces africanus</name>
    <dbReference type="NCBI Taxonomy" id="1955775"/>
    <lineage>
        <taxon>Eukaryota</taxon>
        <taxon>Fungi</taxon>
        <taxon>Dikarya</taxon>
        <taxon>Ascomycota</taxon>
        <taxon>Pezizomycotina</taxon>
        <taxon>Eurotiomycetes</taxon>
        <taxon>Eurotiomycetidae</taxon>
        <taxon>Onygenales</taxon>
        <taxon>Ajellomycetaceae</taxon>
        <taxon>Emergomyces</taxon>
    </lineage>
</organism>
<dbReference type="InterPro" id="IPR014851">
    <property type="entry name" value="BCS1_N"/>
</dbReference>
<dbReference type="Proteomes" id="UP000091918">
    <property type="component" value="Unassembled WGS sequence"/>
</dbReference>
<evidence type="ECO:0000313" key="3">
    <source>
        <dbReference type="EMBL" id="OAX78056.1"/>
    </source>
</evidence>
<dbReference type="Pfam" id="PF08740">
    <property type="entry name" value="BCS1_N"/>
    <property type="match status" value="1"/>
</dbReference>
<name>A0A1B7NN07_9EURO</name>
<protein>
    <recommendedName>
        <fullName evidence="2">BCS1 N-terminal domain-containing protein</fullName>
    </recommendedName>
</protein>
<sequence length="208" mass="23849">MATASSAIALDSLFETYIPGFSIASKIFTSVFHIDLSHHLQYLIGTAAIFVTAKYFFEAVGLIIWYYFASTVDIDMSDEVYSYIVYWLSQQNFSNNTSNFTVTSRVDLDMSHSYISGSKDDGDYDSDIESDEDFDTYWKRTNRRGKVKRLNYTPSQGNHYFCYARHFIKLERSKRRLHSCTLDHVAISCLGRGTAFLKGTQRRPAGLH</sequence>
<evidence type="ECO:0000256" key="1">
    <source>
        <dbReference type="SAM" id="Phobius"/>
    </source>
</evidence>
<gene>
    <name evidence="3" type="ORF">ACJ72_07639</name>
</gene>
<feature type="transmembrane region" description="Helical" evidence="1">
    <location>
        <begin position="42"/>
        <end position="68"/>
    </location>
</feature>
<evidence type="ECO:0000259" key="2">
    <source>
        <dbReference type="SMART" id="SM01024"/>
    </source>
</evidence>
<keyword evidence="1" id="KW-0472">Membrane</keyword>
<keyword evidence="1" id="KW-0812">Transmembrane</keyword>
<feature type="domain" description="BCS1 N-terminal" evidence="2">
    <location>
        <begin position="42"/>
        <end position="207"/>
    </location>
</feature>
<dbReference type="AlphaFoldDB" id="A0A1B7NN07"/>
<keyword evidence="1" id="KW-1133">Transmembrane helix</keyword>
<proteinExistence type="predicted"/>
<accession>A0A1B7NN07</accession>
<reference evidence="3 4" key="1">
    <citation type="submission" date="2015-07" db="EMBL/GenBank/DDBJ databases">
        <title>Emmonsia species relationships and genome sequence.</title>
        <authorList>
            <person name="Cuomo C.A."/>
            <person name="Schwartz I.S."/>
            <person name="Kenyon C."/>
            <person name="de Hoog G.S."/>
            <person name="Govender N.P."/>
            <person name="Botha A."/>
            <person name="Moreno L."/>
            <person name="de Vries M."/>
            <person name="Munoz J.F."/>
            <person name="Stielow J.B."/>
        </authorList>
    </citation>
    <scope>NUCLEOTIDE SEQUENCE [LARGE SCALE GENOMIC DNA]</scope>
    <source>
        <strain evidence="3 4">CBS 136260</strain>
    </source>
</reference>
<dbReference type="SMART" id="SM01024">
    <property type="entry name" value="BCS1_N"/>
    <property type="match status" value="1"/>
</dbReference>
<comment type="caution">
    <text evidence="3">The sequence shown here is derived from an EMBL/GenBank/DDBJ whole genome shotgun (WGS) entry which is preliminary data.</text>
</comment>
<dbReference type="EMBL" id="LGUA01001790">
    <property type="protein sequence ID" value="OAX78056.1"/>
    <property type="molecule type" value="Genomic_DNA"/>
</dbReference>
<dbReference type="STRING" id="1658172.A0A1B7NN07"/>
<evidence type="ECO:0000313" key="4">
    <source>
        <dbReference type="Proteomes" id="UP000091918"/>
    </source>
</evidence>